<sequence length="119" mass="13959">MITIQGFLYVKKIAFLSFVFCFPYSAFGQSCADGERLYELTRKTYLNNQLNDSKVFKYCGVREVLVQTKYYYDGNNTKITTFNGIRLYNKFGYIVFEEIDTMPSYEYYVPGDQVPTDVE</sequence>
<reference evidence="1 2" key="1">
    <citation type="submission" date="2019-10" db="EMBL/GenBank/DDBJ databases">
        <title>New species of Slilvanegrellaceae.</title>
        <authorList>
            <person name="Pitt A."/>
            <person name="Hahn M.W."/>
        </authorList>
    </citation>
    <scope>NUCLEOTIDE SEQUENCE [LARGE SCALE GENOMIC DNA]</scope>
    <source>
        <strain evidence="1 2">SP-Ram-0.45-NSY-1</strain>
    </source>
</reference>
<protein>
    <submittedName>
        <fullName evidence="1">Uncharacterized protein</fullName>
    </submittedName>
</protein>
<gene>
    <name evidence="1" type="ORF">GCL60_11925</name>
</gene>
<proteinExistence type="predicted"/>
<dbReference type="EMBL" id="WFLM01000004">
    <property type="protein sequence ID" value="KAB8037876.1"/>
    <property type="molecule type" value="Genomic_DNA"/>
</dbReference>
<comment type="caution">
    <text evidence="1">The sequence shown here is derived from an EMBL/GenBank/DDBJ whole genome shotgun (WGS) entry which is preliminary data.</text>
</comment>
<accession>A0A6N6VT51</accession>
<name>A0A6N6VT51_9BACT</name>
<keyword evidence="2" id="KW-1185">Reference proteome</keyword>
<evidence type="ECO:0000313" key="1">
    <source>
        <dbReference type="EMBL" id="KAB8037876.1"/>
    </source>
</evidence>
<dbReference type="AlphaFoldDB" id="A0A6N6VT51"/>
<organism evidence="1 2">
    <name type="scientific">Silvanigrella paludirubra</name>
    <dbReference type="NCBI Taxonomy" id="2499159"/>
    <lineage>
        <taxon>Bacteria</taxon>
        <taxon>Pseudomonadati</taxon>
        <taxon>Bdellovibrionota</taxon>
        <taxon>Oligoflexia</taxon>
        <taxon>Silvanigrellales</taxon>
        <taxon>Silvanigrellaceae</taxon>
        <taxon>Silvanigrella</taxon>
    </lineage>
</organism>
<dbReference type="Proteomes" id="UP000437748">
    <property type="component" value="Unassembled WGS sequence"/>
</dbReference>
<evidence type="ECO:0000313" key="2">
    <source>
        <dbReference type="Proteomes" id="UP000437748"/>
    </source>
</evidence>